<proteinExistence type="predicted"/>
<accession>A0A5N8X6F4</accession>
<name>A0A5N8X6F4_9ACTN</name>
<evidence type="ECO:0008006" key="3">
    <source>
        <dbReference type="Google" id="ProtNLM"/>
    </source>
</evidence>
<dbReference type="EMBL" id="VMNX01000354">
    <property type="protein sequence ID" value="MPY55030.1"/>
    <property type="molecule type" value="Genomic_DNA"/>
</dbReference>
<keyword evidence="2" id="KW-1185">Reference proteome</keyword>
<sequence length="106" mass="11608">MILEHASLDQPEIAEGADELGRRVDGLVERAVAPGAVRADFTSSDAYNLLYMLGTVSDRTEQIAPGNWRRYAEVLLTGFGLQAGPAKRTEAMTEEQMLQAIWPSQS</sequence>
<evidence type="ECO:0000313" key="1">
    <source>
        <dbReference type="EMBL" id="MPY55030.1"/>
    </source>
</evidence>
<dbReference type="Gene3D" id="1.10.357.10">
    <property type="entry name" value="Tetracycline Repressor, domain 2"/>
    <property type="match status" value="1"/>
</dbReference>
<gene>
    <name evidence="1" type="ORF">FPZ41_43375</name>
</gene>
<dbReference type="Proteomes" id="UP000373149">
    <property type="component" value="Unassembled WGS sequence"/>
</dbReference>
<dbReference type="SUPFAM" id="SSF48498">
    <property type="entry name" value="Tetracyclin repressor-like, C-terminal domain"/>
    <property type="match status" value="1"/>
</dbReference>
<organism evidence="1 2">
    <name type="scientific">Streptomyces acidicola</name>
    <dbReference type="NCBI Taxonomy" id="2596892"/>
    <lineage>
        <taxon>Bacteria</taxon>
        <taxon>Bacillati</taxon>
        <taxon>Actinomycetota</taxon>
        <taxon>Actinomycetes</taxon>
        <taxon>Kitasatosporales</taxon>
        <taxon>Streptomycetaceae</taxon>
        <taxon>Streptomyces</taxon>
    </lineage>
</organism>
<dbReference type="InterPro" id="IPR036271">
    <property type="entry name" value="Tet_transcr_reg_TetR-rel_C_sf"/>
</dbReference>
<dbReference type="AlphaFoldDB" id="A0A5N8X6F4"/>
<evidence type="ECO:0000313" key="2">
    <source>
        <dbReference type="Proteomes" id="UP000373149"/>
    </source>
</evidence>
<protein>
    <recommendedName>
        <fullName evidence="3">TetR family transcriptional regulator</fullName>
    </recommendedName>
</protein>
<reference evidence="1 2" key="1">
    <citation type="submission" date="2019-09" db="EMBL/GenBank/DDBJ databases">
        <authorList>
            <person name="Duangmal K."/>
            <person name="Teo W.F.A."/>
            <person name="Lipun K."/>
        </authorList>
    </citation>
    <scope>NUCLEOTIDE SEQUENCE [LARGE SCALE GENOMIC DNA]</scope>
    <source>
        <strain evidence="1 2">K1PN6</strain>
    </source>
</reference>
<comment type="caution">
    <text evidence="1">The sequence shown here is derived from an EMBL/GenBank/DDBJ whole genome shotgun (WGS) entry which is preliminary data.</text>
</comment>